<dbReference type="Proteomes" id="UP000403266">
    <property type="component" value="Unassembled WGS sequence"/>
</dbReference>
<evidence type="ECO:0000256" key="2">
    <source>
        <dbReference type="SAM" id="Phobius"/>
    </source>
</evidence>
<feature type="transmembrane region" description="Helical" evidence="2">
    <location>
        <begin position="52"/>
        <end position="71"/>
    </location>
</feature>
<comment type="subcellular location">
    <subcellularLocation>
        <location evidence="1">Membrane</location>
        <topology evidence="1">Multi-pass membrane protein</topology>
    </subcellularLocation>
</comment>
<gene>
    <name evidence="3" type="ORF">FS320_17315</name>
</gene>
<dbReference type="AlphaFoldDB" id="A0A5N7MKG6"/>
<feature type="transmembrane region" description="Helical" evidence="2">
    <location>
        <begin position="23"/>
        <end position="45"/>
    </location>
</feature>
<keyword evidence="4" id="KW-1185">Reference proteome</keyword>
<evidence type="ECO:0000313" key="4">
    <source>
        <dbReference type="Proteomes" id="UP000403266"/>
    </source>
</evidence>
<protein>
    <submittedName>
        <fullName evidence="3">TrbC/VirB2 family protein</fullName>
    </submittedName>
</protein>
<reference evidence="3 4" key="1">
    <citation type="journal article" date="2019" name="Syst. Appl. Microbiol.">
        <title>Microvirga tunisiensis sp. nov., a root nodule symbiotic bacterium isolated from Lupinus micranthus and L. luteus grown in Northern Tunisia.</title>
        <authorList>
            <person name="Msaddak A."/>
            <person name="Rejili M."/>
            <person name="Duran D."/>
            <person name="Mars M."/>
            <person name="Palacios J.M."/>
            <person name="Ruiz-Argueso T."/>
            <person name="Rey L."/>
            <person name="Imperial J."/>
        </authorList>
    </citation>
    <scope>NUCLEOTIDE SEQUENCE [LARGE SCALE GENOMIC DNA]</scope>
    <source>
        <strain evidence="3 4">Lmie10</strain>
    </source>
</reference>
<organism evidence="3 4">
    <name type="scientific">Microvirga tunisiensis</name>
    <dbReference type="NCBI Taxonomy" id="2108360"/>
    <lineage>
        <taxon>Bacteria</taxon>
        <taxon>Pseudomonadati</taxon>
        <taxon>Pseudomonadota</taxon>
        <taxon>Alphaproteobacteria</taxon>
        <taxon>Hyphomicrobiales</taxon>
        <taxon>Methylobacteriaceae</taxon>
        <taxon>Microvirga</taxon>
    </lineage>
</organism>
<keyword evidence="2" id="KW-1133">Transmembrane helix</keyword>
<dbReference type="Pfam" id="PF04956">
    <property type="entry name" value="TrbC"/>
    <property type="match status" value="1"/>
</dbReference>
<dbReference type="GO" id="GO:0016020">
    <property type="term" value="C:membrane"/>
    <property type="evidence" value="ECO:0007669"/>
    <property type="project" value="UniProtKB-SubCell"/>
</dbReference>
<proteinExistence type="predicted"/>
<dbReference type="InterPro" id="IPR007039">
    <property type="entry name" value="TrbC/VirB2"/>
</dbReference>
<keyword evidence="2" id="KW-0472">Membrane</keyword>
<evidence type="ECO:0000313" key="3">
    <source>
        <dbReference type="EMBL" id="MPR26929.1"/>
    </source>
</evidence>
<keyword evidence="2" id="KW-0812">Transmembrane</keyword>
<comment type="caution">
    <text evidence="3">The sequence shown here is derived from an EMBL/GenBank/DDBJ whole genome shotgun (WGS) entry which is preliminary data.</text>
</comment>
<evidence type="ECO:0000256" key="1">
    <source>
        <dbReference type="ARBA" id="ARBA00004141"/>
    </source>
</evidence>
<dbReference type="EMBL" id="VOSK01000066">
    <property type="protein sequence ID" value="MPR26929.1"/>
    <property type="molecule type" value="Genomic_DNA"/>
</dbReference>
<name>A0A5N7MKG6_9HYPH</name>
<sequence>MSQPAGGGAFQPIESAFDKVLEFLTGTFATTAATIAVSVCGYLALTSRIPWMMCFSIVVGVAFIFGGAQIVQTLAGSGGG</sequence>
<accession>A0A5N7MKG6</accession>